<evidence type="ECO:0000313" key="3">
    <source>
        <dbReference type="Proteomes" id="UP000001803"/>
    </source>
</evidence>
<reference evidence="1" key="2">
    <citation type="journal article" date="2009" name="Vet. Microbiol.">
        <title>Identification of genes associated with prophage-like gene transfer agents in the pathogenic intestinal spirochaetes Brachyspira hyodysenteriae, Brachyspira pilosicoli and Brachyspira intermedia.</title>
        <authorList>
            <person name="Motro Y."/>
            <person name="La T."/>
            <person name="Bellgard M.I."/>
            <person name="Dunn D.S."/>
            <person name="Phillips N.D."/>
            <person name="Hampson D.J."/>
        </authorList>
    </citation>
    <scope>NUCLEOTIDE SEQUENCE</scope>
    <source>
        <strain evidence="1">WA1</strain>
    </source>
</reference>
<reference evidence="2 3" key="1">
    <citation type="journal article" date="2009" name="PLoS ONE">
        <title>Genome sequence of the pathogenic intestinal spirochete Brachyspira hyodysenteriae reveals adaptations to its lifestyle in the porcine large intestine.</title>
        <authorList>
            <person name="Bellgard M.I."/>
            <person name="Wanchanthuek P."/>
            <person name="La T."/>
            <person name="Ryan K."/>
            <person name="Moolhuijzen P."/>
            <person name="Albertyn Z."/>
            <person name="Shaban B."/>
            <person name="Motro Y."/>
            <person name="Dunn D.S."/>
            <person name="Schibeci D."/>
            <person name="Hunter A."/>
            <person name="Barrero R."/>
            <person name="Phillips N.D."/>
            <person name="Hampson D.J."/>
        </authorList>
    </citation>
    <scope>NUCLEOTIDE SEQUENCE [LARGE SCALE GENOMIC DNA]</scope>
    <source>
        <strain evidence="3">ATCC 49526 / WA1</strain>
        <strain evidence="2">WA1</strain>
    </source>
</reference>
<evidence type="ECO:0000313" key="1">
    <source>
        <dbReference type="EMBL" id="ACH69307.1"/>
    </source>
</evidence>
<dbReference type="Proteomes" id="UP000001803">
    <property type="component" value="Chromosome"/>
</dbReference>
<proteinExistence type="predicted"/>
<keyword evidence="3" id="KW-1185">Reference proteome</keyword>
<name>B9US95_BRAHW</name>
<accession>B9US95</accession>
<evidence type="ECO:0000313" key="2">
    <source>
        <dbReference type="EMBL" id="ACN84300.1"/>
    </source>
</evidence>
<sequence length="55" mass="6389">MPALKNDDVLFVSGRSQNVIENIINIDKYDLTNQDEISMLLILYTLKDYNIDIKD</sequence>
<dbReference type="EMBL" id="CP001357">
    <property type="protein sequence ID" value="ACN84300.1"/>
    <property type="molecule type" value="Genomic_DNA"/>
</dbReference>
<gene>
    <name evidence="2" type="ordered locus">BHWA1_01837</name>
</gene>
<organism evidence="1">
    <name type="scientific">Brachyspira hyodysenteriae (strain ATCC 49526 / WA1)</name>
    <dbReference type="NCBI Taxonomy" id="565034"/>
    <lineage>
        <taxon>Bacteria</taxon>
        <taxon>Pseudomonadati</taxon>
        <taxon>Spirochaetota</taxon>
        <taxon>Spirochaetia</taxon>
        <taxon>Brachyspirales</taxon>
        <taxon>Brachyspiraceae</taxon>
        <taxon>Brachyspira</taxon>
    </lineage>
</organism>
<protein>
    <submittedName>
        <fullName evidence="1">Uncharacterized protein</fullName>
    </submittedName>
</protein>
<dbReference type="HOGENOM" id="CLU_3022981_0_0_12"/>
<dbReference type="RefSeq" id="WP_012671340.1">
    <property type="nucleotide sequence ID" value="NC_012225.1"/>
</dbReference>
<dbReference type="KEGG" id="bhy:BHWA1_01837"/>
<dbReference type="AlphaFoldDB" id="B9US95"/>
<dbReference type="EMBL" id="FJ006932">
    <property type="protein sequence ID" value="ACH69307.1"/>
    <property type="molecule type" value="Genomic_DNA"/>
</dbReference>